<protein>
    <submittedName>
        <fullName evidence="1">Uncharacterized protein</fullName>
    </submittedName>
</protein>
<organism evidence="1 2">
    <name type="scientific">Fraxinus pennsylvanica</name>
    <dbReference type="NCBI Taxonomy" id="56036"/>
    <lineage>
        <taxon>Eukaryota</taxon>
        <taxon>Viridiplantae</taxon>
        <taxon>Streptophyta</taxon>
        <taxon>Embryophyta</taxon>
        <taxon>Tracheophyta</taxon>
        <taxon>Spermatophyta</taxon>
        <taxon>Magnoliopsida</taxon>
        <taxon>eudicotyledons</taxon>
        <taxon>Gunneridae</taxon>
        <taxon>Pentapetalae</taxon>
        <taxon>asterids</taxon>
        <taxon>lamiids</taxon>
        <taxon>Lamiales</taxon>
        <taxon>Oleaceae</taxon>
        <taxon>Oleeae</taxon>
        <taxon>Fraxinus</taxon>
    </lineage>
</organism>
<sequence length="141" mass="15974">MVPPFVQYLLNVIPRLCETVIIVVAKFGVQGITSRALEGCFLWCCSRLMAGELWLLPLRAIFASILPAGDIQNVLLTLEKAAFKVSHLWQNEKRHVQKKKNKIEIYMPSAQSENKPAEYKDDIQTTLNLFCVTTSLCATYK</sequence>
<dbReference type="EMBL" id="OU503041">
    <property type="protein sequence ID" value="CAI9763478.1"/>
    <property type="molecule type" value="Genomic_DNA"/>
</dbReference>
<name>A0AAD1Z5T3_9LAMI</name>
<dbReference type="Proteomes" id="UP000834106">
    <property type="component" value="Chromosome 6"/>
</dbReference>
<evidence type="ECO:0000313" key="2">
    <source>
        <dbReference type="Proteomes" id="UP000834106"/>
    </source>
</evidence>
<gene>
    <name evidence="1" type="ORF">FPE_LOCUS10908</name>
</gene>
<reference evidence="1" key="1">
    <citation type="submission" date="2023-05" db="EMBL/GenBank/DDBJ databases">
        <authorList>
            <person name="Huff M."/>
        </authorList>
    </citation>
    <scope>NUCLEOTIDE SEQUENCE</scope>
</reference>
<dbReference type="AlphaFoldDB" id="A0AAD1Z5T3"/>
<proteinExistence type="predicted"/>
<evidence type="ECO:0000313" key="1">
    <source>
        <dbReference type="EMBL" id="CAI9763478.1"/>
    </source>
</evidence>
<keyword evidence="2" id="KW-1185">Reference proteome</keyword>
<accession>A0AAD1Z5T3</accession>